<reference evidence="3" key="1">
    <citation type="submission" date="2015-08" db="EMBL/GenBank/DDBJ databases">
        <authorList>
            <person name="Babu N.S."/>
            <person name="Beckwith C.J."/>
            <person name="Beseler K.G."/>
            <person name="Brison A."/>
            <person name="Carone J.V."/>
            <person name="Caskin T.P."/>
            <person name="Diamond M."/>
            <person name="Durham M.E."/>
            <person name="Foxe J.M."/>
            <person name="Go M."/>
            <person name="Henderson B.A."/>
            <person name="Jones I.B."/>
            <person name="McGettigan J.A."/>
            <person name="Micheletti S.J."/>
            <person name="Nasrallah M.E."/>
            <person name="Ortiz D."/>
            <person name="Piller C.R."/>
            <person name="Privatt S.R."/>
            <person name="Schneider S.L."/>
            <person name="Sharp S."/>
            <person name="Smith T.C."/>
            <person name="Stanton J.D."/>
            <person name="Ullery H.E."/>
            <person name="Wilson R.J."/>
            <person name="Serrano M.G."/>
            <person name="Buck G."/>
            <person name="Lee V."/>
            <person name="Wang Y."/>
            <person name="Carvalho R."/>
            <person name="Voegtly L."/>
            <person name="Shi R."/>
            <person name="Duckworth R."/>
            <person name="Johnson A."/>
            <person name="Loviza R."/>
            <person name="Walstead R."/>
            <person name="Shah Z."/>
            <person name="Kiflezghi M."/>
            <person name="Wade K."/>
            <person name="Ball S.L."/>
            <person name="Bradley K.W."/>
            <person name="Asai D.J."/>
            <person name="Bowman C.A."/>
            <person name="Russell D.A."/>
            <person name="Pope W.H."/>
            <person name="Jacobs-Sera D."/>
            <person name="Hendrix R.W."/>
            <person name="Hatfull G.F."/>
        </authorList>
    </citation>
    <scope>NUCLEOTIDE SEQUENCE</scope>
</reference>
<sequence length="168" mass="18400">MRPGRLALVLSATAYVVVLVWSALVLPDRVPSHFDAAGRADDWTSRTTMVAFWAAMGLLVLVGMPALTRLAAAGDGTWVNMPQRSKDYWFARERRAEFRVRFGDDLDQFAALTGALMTALLALTTWVATSGRDGAPWWAFAGLTGAYLVGTAVWTIRLLRAYRPPATP</sequence>
<gene>
    <name evidence="3" type="ORF">NOCA1130342</name>
</gene>
<feature type="transmembrane region" description="Helical" evidence="1">
    <location>
        <begin position="51"/>
        <end position="72"/>
    </location>
</feature>
<proteinExistence type="predicted"/>
<evidence type="ECO:0000259" key="2">
    <source>
        <dbReference type="Pfam" id="PF07853"/>
    </source>
</evidence>
<feature type="transmembrane region" description="Helical" evidence="1">
    <location>
        <begin position="135"/>
        <end position="156"/>
    </location>
</feature>
<evidence type="ECO:0000256" key="1">
    <source>
        <dbReference type="SAM" id="Phobius"/>
    </source>
</evidence>
<feature type="transmembrane region" description="Helical" evidence="1">
    <location>
        <begin position="109"/>
        <end position="129"/>
    </location>
</feature>
<keyword evidence="1" id="KW-1133">Transmembrane helix</keyword>
<dbReference type="AlphaFoldDB" id="A0A2P2C7P9"/>
<protein>
    <recommendedName>
        <fullName evidence="2">DUF1648 domain-containing protein</fullName>
    </recommendedName>
</protein>
<feature type="domain" description="DUF1648" evidence="2">
    <location>
        <begin position="14"/>
        <end position="56"/>
    </location>
</feature>
<organism evidence="3">
    <name type="scientific">metagenome</name>
    <dbReference type="NCBI Taxonomy" id="256318"/>
    <lineage>
        <taxon>unclassified sequences</taxon>
        <taxon>metagenomes</taxon>
    </lineage>
</organism>
<name>A0A2P2C7P9_9ZZZZ</name>
<keyword evidence="1" id="KW-0472">Membrane</keyword>
<dbReference type="InterPro" id="IPR012867">
    <property type="entry name" value="DUF1648"/>
</dbReference>
<accession>A0A2P2C7P9</accession>
<dbReference type="Pfam" id="PF07853">
    <property type="entry name" value="DUF1648"/>
    <property type="match status" value="1"/>
</dbReference>
<keyword evidence="1" id="KW-0812">Transmembrane</keyword>
<dbReference type="EMBL" id="CZKB01000005">
    <property type="protein sequence ID" value="CUR58019.1"/>
    <property type="molecule type" value="Genomic_DNA"/>
</dbReference>
<evidence type="ECO:0000313" key="3">
    <source>
        <dbReference type="EMBL" id="CUR58019.1"/>
    </source>
</evidence>